<evidence type="ECO:0000256" key="8">
    <source>
        <dbReference type="ARBA" id="ARBA00022741"/>
    </source>
</evidence>
<dbReference type="InterPro" id="IPR059117">
    <property type="entry name" value="APS_kinase_dom"/>
</dbReference>
<evidence type="ECO:0000256" key="13">
    <source>
        <dbReference type="ARBA" id="ARBA00031464"/>
    </source>
</evidence>
<feature type="binding site" evidence="14">
    <location>
        <begin position="38"/>
        <end position="45"/>
    </location>
    <ligand>
        <name>ATP</name>
        <dbReference type="ChEBI" id="CHEBI:30616"/>
    </ligand>
</feature>
<comment type="pathway">
    <text evidence="3 14 15">Sulfur metabolism; hydrogen sulfide biosynthesis; sulfite from sulfate: step 2/3.</text>
</comment>
<keyword evidence="8 14" id="KW-0547">Nucleotide-binding</keyword>
<keyword evidence="7 14" id="KW-0808">Transferase</keyword>
<dbReference type="Proteomes" id="UP000478064">
    <property type="component" value="Unassembled WGS sequence"/>
</dbReference>
<dbReference type="GO" id="GO:0000103">
    <property type="term" value="P:sulfate assimilation"/>
    <property type="evidence" value="ECO:0007669"/>
    <property type="project" value="UniProtKB-UniRule"/>
</dbReference>
<accession>A0A6L5HVB7</accession>
<dbReference type="NCBIfam" id="NF003013">
    <property type="entry name" value="PRK03846.1"/>
    <property type="match status" value="1"/>
</dbReference>
<dbReference type="AlphaFoldDB" id="A0A6L5HVB7"/>
<evidence type="ECO:0000256" key="3">
    <source>
        <dbReference type="ARBA" id="ARBA00004806"/>
    </source>
</evidence>
<evidence type="ECO:0000313" key="18">
    <source>
        <dbReference type="Proteomes" id="UP000478064"/>
    </source>
</evidence>
<dbReference type="GO" id="GO:0070814">
    <property type="term" value="P:hydrogen sulfide biosynthetic process"/>
    <property type="evidence" value="ECO:0007669"/>
    <property type="project" value="UniProtKB-UniRule"/>
</dbReference>
<evidence type="ECO:0000259" key="16">
    <source>
        <dbReference type="Pfam" id="PF01583"/>
    </source>
</evidence>
<evidence type="ECO:0000256" key="11">
    <source>
        <dbReference type="ARBA" id="ARBA00029724"/>
    </source>
</evidence>
<dbReference type="EC" id="2.7.1.25" evidence="5 14"/>
<comment type="catalytic activity">
    <reaction evidence="1 14 15">
        <text>adenosine 5'-phosphosulfate + ATP = 3'-phosphoadenylyl sulfate + ADP + H(+)</text>
        <dbReference type="Rhea" id="RHEA:24152"/>
        <dbReference type="ChEBI" id="CHEBI:15378"/>
        <dbReference type="ChEBI" id="CHEBI:30616"/>
        <dbReference type="ChEBI" id="CHEBI:58243"/>
        <dbReference type="ChEBI" id="CHEBI:58339"/>
        <dbReference type="ChEBI" id="CHEBI:456216"/>
        <dbReference type="EC" id="2.7.1.25"/>
    </reaction>
</comment>
<comment type="similarity">
    <text evidence="4 14 15">Belongs to the APS kinase family.</text>
</comment>
<evidence type="ECO:0000256" key="7">
    <source>
        <dbReference type="ARBA" id="ARBA00022679"/>
    </source>
</evidence>
<dbReference type="Gene3D" id="3.40.50.300">
    <property type="entry name" value="P-loop containing nucleotide triphosphate hydrolases"/>
    <property type="match status" value="1"/>
</dbReference>
<dbReference type="CDD" id="cd02027">
    <property type="entry name" value="APSK"/>
    <property type="match status" value="1"/>
</dbReference>
<dbReference type="PANTHER" id="PTHR11055:SF63">
    <property type="entry name" value="ADENYLYL-SULFATE KINASE 1, CHLOROPLASTIC"/>
    <property type="match status" value="1"/>
</dbReference>
<evidence type="ECO:0000256" key="9">
    <source>
        <dbReference type="ARBA" id="ARBA00022777"/>
    </source>
</evidence>
<dbReference type="InterPro" id="IPR027417">
    <property type="entry name" value="P-loop_NTPase"/>
</dbReference>
<keyword evidence="10 14" id="KW-0067">ATP-binding</keyword>
<keyword evidence="9 14" id="KW-0418">Kinase</keyword>
<dbReference type="RefSeq" id="WP_153373890.1">
    <property type="nucleotide sequence ID" value="NZ_WIVU01000019.1"/>
</dbReference>
<evidence type="ECO:0000256" key="1">
    <source>
        <dbReference type="ARBA" id="ARBA00001823"/>
    </source>
</evidence>
<dbReference type="Pfam" id="PF01583">
    <property type="entry name" value="APS_kinase"/>
    <property type="match status" value="1"/>
</dbReference>
<comment type="caution">
    <text evidence="17">The sequence shown here is derived from an EMBL/GenBank/DDBJ whole genome shotgun (WGS) entry which is preliminary data.</text>
</comment>
<feature type="active site" description="Phosphoserine intermediate" evidence="14">
    <location>
        <position position="112"/>
    </location>
</feature>
<organism evidence="17 18">
    <name type="scientific">Pseudomonas helleri</name>
    <dbReference type="NCBI Taxonomy" id="1608996"/>
    <lineage>
        <taxon>Bacteria</taxon>
        <taxon>Pseudomonadati</taxon>
        <taxon>Pseudomonadota</taxon>
        <taxon>Gammaproteobacteria</taxon>
        <taxon>Pseudomonadales</taxon>
        <taxon>Pseudomonadaceae</taxon>
        <taxon>Pseudomonas</taxon>
    </lineage>
</organism>
<evidence type="ECO:0000256" key="2">
    <source>
        <dbReference type="ARBA" id="ARBA00002632"/>
    </source>
</evidence>
<evidence type="ECO:0000256" key="4">
    <source>
        <dbReference type="ARBA" id="ARBA00007008"/>
    </source>
</evidence>
<dbReference type="SUPFAM" id="SSF52540">
    <property type="entry name" value="P-loop containing nucleoside triphosphate hydrolases"/>
    <property type="match status" value="1"/>
</dbReference>
<evidence type="ECO:0000256" key="12">
    <source>
        <dbReference type="ARBA" id="ARBA00031393"/>
    </source>
</evidence>
<gene>
    <name evidence="14 17" type="primary">cysC</name>
    <name evidence="17" type="ORF">GHO27_11665</name>
</gene>
<dbReference type="EMBL" id="WIVU01000019">
    <property type="protein sequence ID" value="MQU06351.1"/>
    <property type="molecule type" value="Genomic_DNA"/>
</dbReference>
<dbReference type="HAMAP" id="MF_00065">
    <property type="entry name" value="Adenylyl_sulf_kinase"/>
    <property type="match status" value="1"/>
</dbReference>
<reference evidence="17 18" key="1">
    <citation type="submission" date="2019-10" db="EMBL/GenBank/DDBJ databases">
        <title>Evaluation of single-gene subtyping targets for Pseudomonas.</title>
        <authorList>
            <person name="Reichler S.J."/>
            <person name="Orsi R.H."/>
            <person name="Wiedmann M."/>
            <person name="Martin N.H."/>
            <person name="Murphy S.I."/>
        </authorList>
    </citation>
    <scope>NUCLEOTIDE SEQUENCE [LARGE SCALE GENOMIC DNA]</scope>
    <source>
        <strain evidence="17 18">FSL R10-1637</strain>
    </source>
</reference>
<evidence type="ECO:0000256" key="14">
    <source>
        <dbReference type="HAMAP-Rule" id="MF_00065"/>
    </source>
</evidence>
<dbReference type="InterPro" id="IPR002891">
    <property type="entry name" value="APS"/>
</dbReference>
<sequence length="201" mass="22313">MKIQQQPSPDVRWHDNSVSIEMRSKNMGQNGACVWFTGLSGSGKSTLANALDVQLASMGMKTFLLDGDNLRHGLCRDLGMTESDRSENIRRAGEVAKLMAESGLIVLCAFISPYESDRALVRGLFNESRFLEVYVATDFQVCERRDPKGLYSKARQGLISNFTGIDSAYEPPLQPELKVDTNIQSIETVVSKLLHLLQLEA</sequence>
<dbReference type="GO" id="GO:0005524">
    <property type="term" value="F:ATP binding"/>
    <property type="evidence" value="ECO:0007669"/>
    <property type="project" value="UniProtKB-UniRule"/>
</dbReference>
<dbReference type="GO" id="GO:0004020">
    <property type="term" value="F:adenylylsulfate kinase activity"/>
    <property type="evidence" value="ECO:0007669"/>
    <property type="project" value="UniProtKB-UniRule"/>
</dbReference>
<name>A0A6L5HVB7_9PSED</name>
<keyword evidence="14" id="KW-0597">Phosphoprotein</keyword>
<evidence type="ECO:0000256" key="6">
    <source>
        <dbReference type="ARBA" id="ARBA00018163"/>
    </source>
</evidence>
<dbReference type="UniPathway" id="UPA00140">
    <property type="reaction ID" value="UER00205"/>
</dbReference>
<dbReference type="PANTHER" id="PTHR11055">
    <property type="entry name" value="BIFUNCTIONAL 3'-PHOSPHOADENOSINE 5'-PHOSPHOSULFATE SYNTHASE"/>
    <property type="match status" value="1"/>
</dbReference>
<evidence type="ECO:0000256" key="5">
    <source>
        <dbReference type="ARBA" id="ARBA00012121"/>
    </source>
</evidence>
<dbReference type="NCBIfam" id="TIGR00455">
    <property type="entry name" value="apsK"/>
    <property type="match status" value="1"/>
</dbReference>
<evidence type="ECO:0000313" key="17">
    <source>
        <dbReference type="EMBL" id="MQU06351.1"/>
    </source>
</evidence>
<comment type="function">
    <text evidence="2 14 15">Catalyzes the synthesis of activated sulfate.</text>
</comment>
<proteinExistence type="inferred from homology"/>
<protein>
    <recommendedName>
        <fullName evidence="6 14">Adenylyl-sulfate kinase</fullName>
        <ecNumber evidence="5 14">2.7.1.25</ecNumber>
    </recommendedName>
    <alternativeName>
        <fullName evidence="12 14">APS kinase</fullName>
    </alternativeName>
    <alternativeName>
        <fullName evidence="13 14">ATP adenosine-5'-phosphosulfate 3'-phosphotransferase</fullName>
    </alternativeName>
    <alternativeName>
        <fullName evidence="11 14">Adenosine-5'-phosphosulfate kinase</fullName>
    </alternativeName>
</protein>
<evidence type="ECO:0000256" key="15">
    <source>
        <dbReference type="RuleBase" id="RU004347"/>
    </source>
</evidence>
<evidence type="ECO:0000256" key="10">
    <source>
        <dbReference type="ARBA" id="ARBA00022840"/>
    </source>
</evidence>
<feature type="domain" description="APS kinase" evidence="16">
    <location>
        <begin position="31"/>
        <end position="180"/>
    </location>
</feature>